<evidence type="ECO:0000313" key="2">
    <source>
        <dbReference type="Proteomes" id="UP000465866"/>
    </source>
</evidence>
<dbReference type="RefSeq" id="WP_163777381.1">
    <property type="nucleotide sequence ID" value="NZ_AP022569.1"/>
</dbReference>
<protein>
    <recommendedName>
        <fullName evidence="3">Cyclase</fullName>
    </recommendedName>
</protein>
<dbReference type="SUPFAM" id="SSF55961">
    <property type="entry name" value="Bet v1-like"/>
    <property type="match status" value="1"/>
</dbReference>
<dbReference type="Proteomes" id="UP000465866">
    <property type="component" value="Chromosome"/>
</dbReference>
<dbReference type="InterPro" id="IPR023393">
    <property type="entry name" value="START-like_dom_sf"/>
</dbReference>
<dbReference type="EMBL" id="AP022569">
    <property type="protein sequence ID" value="BBX47124.1"/>
    <property type="molecule type" value="Genomic_DNA"/>
</dbReference>
<gene>
    <name evidence="1" type="ORF">MCOO_31390</name>
</gene>
<dbReference type="PANTHER" id="PTHR39683:SF4">
    <property type="entry name" value="COENZYME Q-BINDING PROTEIN COQ10 START DOMAIN-CONTAINING PROTEIN"/>
    <property type="match status" value="1"/>
</dbReference>
<name>A0A7I7KZ98_9MYCO</name>
<reference evidence="1 2" key="1">
    <citation type="journal article" date="2019" name="Emerg. Microbes Infect.">
        <title>Comprehensive subspecies identification of 175 nontuberculous mycobacteria species based on 7547 genomic profiles.</title>
        <authorList>
            <person name="Matsumoto Y."/>
            <person name="Kinjo T."/>
            <person name="Motooka D."/>
            <person name="Nabeya D."/>
            <person name="Jung N."/>
            <person name="Uechi K."/>
            <person name="Horii T."/>
            <person name="Iida T."/>
            <person name="Fujita J."/>
            <person name="Nakamura S."/>
        </authorList>
    </citation>
    <scope>NUCLEOTIDE SEQUENCE [LARGE SCALE GENOMIC DNA]</scope>
    <source>
        <strain evidence="1 2">JCM 12404</strain>
    </source>
</reference>
<organism evidence="1 2">
    <name type="scientific">Mycobacterium cookii</name>
    <dbReference type="NCBI Taxonomy" id="1775"/>
    <lineage>
        <taxon>Bacteria</taxon>
        <taxon>Bacillati</taxon>
        <taxon>Actinomycetota</taxon>
        <taxon>Actinomycetes</taxon>
        <taxon>Mycobacteriales</taxon>
        <taxon>Mycobacteriaceae</taxon>
        <taxon>Mycobacterium</taxon>
    </lineage>
</organism>
<evidence type="ECO:0000313" key="1">
    <source>
        <dbReference type="EMBL" id="BBX47124.1"/>
    </source>
</evidence>
<sequence>MAVTESREVLIEATPQQIMDVLLDLDSLPSWSSSHKKVEVIERDEQGRPTKSKQIVKVAGISDEQELDYTVHDDGVSWTLAKSKQQRGQQGRYTFTPDGDATRVRFELTVDLAVPVPGFLVKRGAKGLMETATTGLREQVLKVCGA</sequence>
<dbReference type="InterPro" id="IPR019587">
    <property type="entry name" value="Polyketide_cyclase/dehydratase"/>
</dbReference>
<dbReference type="Gene3D" id="3.30.530.20">
    <property type="match status" value="1"/>
</dbReference>
<dbReference type="AlphaFoldDB" id="A0A7I7KZ98"/>
<evidence type="ECO:0008006" key="3">
    <source>
        <dbReference type="Google" id="ProtNLM"/>
    </source>
</evidence>
<dbReference type="Pfam" id="PF10604">
    <property type="entry name" value="Polyketide_cyc2"/>
    <property type="match status" value="1"/>
</dbReference>
<dbReference type="KEGG" id="mcoo:MCOO_31390"/>
<proteinExistence type="predicted"/>
<keyword evidence="2" id="KW-1185">Reference proteome</keyword>
<dbReference type="CDD" id="cd07819">
    <property type="entry name" value="SRPBCC_2"/>
    <property type="match status" value="1"/>
</dbReference>
<accession>A0A7I7KZ98</accession>
<dbReference type="PANTHER" id="PTHR39683">
    <property type="entry name" value="CONSERVED PROTEIN TB16.3"/>
    <property type="match status" value="1"/>
</dbReference>